<feature type="transmembrane region" description="Helical" evidence="1">
    <location>
        <begin position="181"/>
        <end position="209"/>
    </location>
</feature>
<reference evidence="2 3" key="1">
    <citation type="submission" date="2018-05" db="EMBL/GenBank/DDBJ databases">
        <title>Genomic analysis of Gracilibacillus dipsosauri DD1 reveals novel features of a salt-tolerant amylase.</title>
        <authorList>
            <person name="Deutch C.E."/>
            <person name="Yang S."/>
        </authorList>
    </citation>
    <scope>NUCLEOTIDE SEQUENCE [LARGE SCALE GENOMIC DNA]</scope>
    <source>
        <strain evidence="2 3">DD1</strain>
    </source>
</reference>
<dbReference type="Pfam" id="PF04854">
    <property type="entry name" value="DUF624"/>
    <property type="match status" value="1"/>
</dbReference>
<dbReference type="OrthoDB" id="2965305at2"/>
<dbReference type="RefSeq" id="WP_054859839.1">
    <property type="nucleotide sequence ID" value="NZ_QGTD01000005.1"/>
</dbReference>
<keyword evidence="1" id="KW-0812">Transmembrane</keyword>
<proteinExistence type="predicted"/>
<feature type="transmembrane region" description="Helical" evidence="1">
    <location>
        <begin position="17"/>
        <end position="43"/>
    </location>
</feature>
<feature type="transmembrane region" description="Helical" evidence="1">
    <location>
        <begin position="123"/>
        <end position="148"/>
    </location>
</feature>
<gene>
    <name evidence="2" type="ORF">DLJ74_05130</name>
</gene>
<keyword evidence="3" id="KW-1185">Reference proteome</keyword>
<evidence type="ECO:0000313" key="2">
    <source>
        <dbReference type="EMBL" id="PWU69367.1"/>
    </source>
</evidence>
<dbReference type="AlphaFoldDB" id="A0A317L0L8"/>
<dbReference type="EMBL" id="QGTD01000005">
    <property type="protein sequence ID" value="PWU69367.1"/>
    <property type="molecule type" value="Genomic_DNA"/>
</dbReference>
<sequence length="227" mass="26774">MNTNQYSQGGFYRFSNYVYWLLVLNMLFIFTNLLFFAAFMLLIPSISNAIFYFIAFIPSGPAFAALSHSLGVLVRDKDIAPFAEFWKAYRENFLDVMKVWIPILMTFFILVIDIQYFNQNPTVFYQILNGIFLVALLLLTIFTFYVLVITTHYKFRIRDIYRLSIYYIFTRIKITTGNLGIVFLTIVLMFFTTDFILIFITSLVTWFLMMNTKPIIDDVKVSFVKQE</sequence>
<accession>A0A317L0L8</accession>
<evidence type="ECO:0000313" key="3">
    <source>
        <dbReference type="Proteomes" id="UP000245624"/>
    </source>
</evidence>
<evidence type="ECO:0000256" key="1">
    <source>
        <dbReference type="SAM" id="Phobius"/>
    </source>
</evidence>
<dbReference type="InterPro" id="IPR006938">
    <property type="entry name" value="DUF624"/>
</dbReference>
<keyword evidence="1" id="KW-0472">Membrane</keyword>
<organism evidence="2 3">
    <name type="scientific">Gracilibacillus dipsosauri</name>
    <dbReference type="NCBI Taxonomy" id="178340"/>
    <lineage>
        <taxon>Bacteria</taxon>
        <taxon>Bacillati</taxon>
        <taxon>Bacillota</taxon>
        <taxon>Bacilli</taxon>
        <taxon>Bacillales</taxon>
        <taxon>Bacillaceae</taxon>
        <taxon>Gracilibacillus</taxon>
    </lineage>
</organism>
<dbReference type="Proteomes" id="UP000245624">
    <property type="component" value="Unassembled WGS sequence"/>
</dbReference>
<feature type="transmembrane region" description="Helical" evidence="1">
    <location>
        <begin position="49"/>
        <end position="74"/>
    </location>
</feature>
<keyword evidence="1" id="KW-1133">Transmembrane helix</keyword>
<protein>
    <submittedName>
        <fullName evidence="2">DUF624 domain-containing protein</fullName>
    </submittedName>
</protein>
<name>A0A317L0L8_9BACI</name>
<feature type="transmembrane region" description="Helical" evidence="1">
    <location>
        <begin position="95"/>
        <end position="117"/>
    </location>
</feature>
<comment type="caution">
    <text evidence="2">The sequence shown here is derived from an EMBL/GenBank/DDBJ whole genome shotgun (WGS) entry which is preliminary data.</text>
</comment>